<proteinExistence type="predicted"/>
<organism evidence="1">
    <name type="scientific">marine sediment metagenome</name>
    <dbReference type="NCBI Taxonomy" id="412755"/>
    <lineage>
        <taxon>unclassified sequences</taxon>
        <taxon>metagenomes</taxon>
        <taxon>ecological metagenomes</taxon>
    </lineage>
</organism>
<protein>
    <submittedName>
        <fullName evidence="1">Uncharacterized protein</fullName>
    </submittedName>
</protein>
<feature type="non-terminal residue" evidence="1">
    <location>
        <position position="1"/>
    </location>
</feature>
<dbReference type="EMBL" id="BARU01038975">
    <property type="protein sequence ID" value="GAH89273.1"/>
    <property type="molecule type" value="Genomic_DNA"/>
</dbReference>
<name>X1L514_9ZZZZ</name>
<accession>X1L514</accession>
<gene>
    <name evidence="1" type="ORF">S03H2_60477</name>
</gene>
<comment type="caution">
    <text evidence="1">The sequence shown here is derived from an EMBL/GenBank/DDBJ whole genome shotgun (WGS) entry which is preliminary data.</text>
</comment>
<evidence type="ECO:0000313" key="1">
    <source>
        <dbReference type="EMBL" id="GAH89273.1"/>
    </source>
</evidence>
<reference evidence="1" key="1">
    <citation type="journal article" date="2014" name="Front. Microbiol.">
        <title>High frequency of phylogenetically diverse reductive dehalogenase-homologous genes in deep subseafloor sedimentary metagenomes.</title>
        <authorList>
            <person name="Kawai M."/>
            <person name="Futagami T."/>
            <person name="Toyoda A."/>
            <person name="Takaki Y."/>
            <person name="Nishi S."/>
            <person name="Hori S."/>
            <person name="Arai W."/>
            <person name="Tsubouchi T."/>
            <person name="Morono Y."/>
            <person name="Uchiyama I."/>
            <person name="Ito T."/>
            <person name="Fujiyama A."/>
            <person name="Inagaki F."/>
            <person name="Takami H."/>
        </authorList>
    </citation>
    <scope>NUCLEOTIDE SEQUENCE</scope>
    <source>
        <strain evidence="1">Expedition CK06-06</strain>
    </source>
</reference>
<dbReference type="AlphaFoldDB" id="X1L514"/>
<sequence length="36" mass="4217">YVYPITKTVFETFGGTEIGLSVIEDLTQRLIMRRRI</sequence>